<comment type="subunit">
    <text evidence="3">Binds to multiple calmodulin (CaM) in the presence of Ca(2+) and CaM-like proteins.</text>
</comment>
<keyword evidence="1" id="KW-0112">Calmodulin-binding</keyword>
<dbReference type="AlphaFoldDB" id="A0ABD0VMS1"/>
<dbReference type="PANTHER" id="PTHR32295">
    <property type="entry name" value="IQ-DOMAIN 5-RELATED"/>
    <property type="match status" value="1"/>
</dbReference>
<dbReference type="GO" id="GO:0005516">
    <property type="term" value="F:calmodulin binding"/>
    <property type="evidence" value="ECO:0007669"/>
    <property type="project" value="UniProtKB-KW"/>
</dbReference>
<sequence length="424" mass="46941">MGRATRWLTNLLGGKKEGREHTETMALAAALVAPGIDNQTEKKRLSYMSGRISCDLAWLRSLYAEKEKEQRKHAIAVAAATAAAAEAAVAAAQAAVAVVRLTNKSHRVIFCGIHEQLAALKIQTVFRGYLVSLIPFLYGIHILLCGDSDLLHPSYSFQFLLLLVSPHHLQAKKALRALKALVKLQALVRGYIVRKQAAATLRSIQALMRAQATVRTKKFRSLPGKSRSYKPLQERFDEASFRSQKLNGNECSPKIVEIDTHRLKSRSARRTSLSDMDESFFNSMSTPIPCPVETRRCSSTAQNTPRWLNSGLSLAPPSPTKSVCGASYGVFQRLLNSAANTPSYMSTTQSFEAKVRWKSGLKQRPEGHGLGKRVPLSEQVVVEQSRPRPNSPVSEAFNFRSAIMEKLNKPPELSGEVEKRFCVK</sequence>
<evidence type="ECO:0000313" key="5">
    <source>
        <dbReference type="EMBL" id="KAL0923937.1"/>
    </source>
</evidence>
<evidence type="ECO:0000256" key="1">
    <source>
        <dbReference type="ARBA" id="ARBA00022860"/>
    </source>
</evidence>
<keyword evidence="6" id="KW-1185">Reference proteome</keyword>
<dbReference type="InterPro" id="IPR025064">
    <property type="entry name" value="DUF4005"/>
</dbReference>
<accession>A0ABD0VMS1</accession>
<dbReference type="Proteomes" id="UP001552299">
    <property type="component" value="Unassembled WGS sequence"/>
</dbReference>
<evidence type="ECO:0000259" key="4">
    <source>
        <dbReference type="Pfam" id="PF13178"/>
    </source>
</evidence>
<dbReference type="PROSITE" id="PS50096">
    <property type="entry name" value="IQ"/>
    <property type="match status" value="1"/>
</dbReference>
<feature type="domain" description="DUF4005" evidence="4">
    <location>
        <begin position="292"/>
        <end position="369"/>
    </location>
</feature>
<evidence type="ECO:0000313" key="6">
    <source>
        <dbReference type="Proteomes" id="UP001552299"/>
    </source>
</evidence>
<organism evidence="5 6">
    <name type="scientific">Dendrobium thyrsiflorum</name>
    <name type="common">Pinecone-like raceme dendrobium</name>
    <name type="synonym">Orchid</name>
    <dbReference type="NCBI Taxonomy" id="117978"/>
    <lineage>
        <taxon>Eukaryota</taxon>
        <taxon>Viridiplantae</taxon>
        <taxon>Streptophyta</taxon>
        <taxon>Embryophyta</taxon>
        <taxon>Tracheophyta</taxon>
        <taxon>Spermatophyta</taxon>
        <taxon>Magnoliopsida</taxon>
        <taxon>Liliopsida</taxon>
        <taxon>Asparagales</taxon>
        <taxon>Orchidaceae</taxon>
        <taxon>Epidendroideae</taxon>
        <taxon>Malaxideae</taxon>
        <taxon>Dendrobiinae</taxon>
        <taxon>Dendrobium</taxon>
    </lineage>
</organism>
<reference evidence="5 6" key="1">
    <citation type="journal article" date="2024" name="Plant Biotechnol. J.">
        <title>Dendrobium thyrsiflorum genome and its molecular insights into genes involved in important horticultural traits.</title>
        <authorList>
            <person name="Chen B."/>
            <person name="Wang J.Y."/>
            <person name="Zheng P.J."/>
            <person name="Li K.L."/>
            <person name="Liang Y.M."/>
            <person name="Chen X.F."/>
            <person name="Zhang C."/>
            <person name="Zhao X."/>
            <person name="He X."/>
            <person name="Zhang G.Q."/>
            <person name="Liu Z.J."/>
            <person name="Xu Q."/>
        </authorList>
    </citation>
    <scope>NUCLEOTIDE SEQUENCE [LARGE SCALE GENOMIC DNA]</scope>
    <source>
        <strain evidence="5">GZMU011</strain>
    </source>
</reference>
<comment type="similarity">
    <text evidence="2">Belongs to the IQD family.</text>
</comment>
<dbReference type="Pfam" id="PF13178">
    <property type="entry name" value="DUF4005"/>
    <property type="match status" value="1"/>
</dbReference>
<gene>
    <name evidence="5" type="ORF">M5K25_004725</name>
</gene>
<comment type="caution">
    <text evidence="5">The sequence shown here is derived from an EMBL/GenBank/DDBJ whole genome shotgun (WGS) entry which is preliminary data.</text>
</comment>
<dbReference type="Pfam" id="PF00612">
    <property type="entry name" value="IQ"/>
    <property type="match status" value="2"/>
</dbReference>
<protein>
    <recommendedName>
        <fullName evidence="4">DUF4005 domain-containing protein</fullName>
    </recommendedName>
</protein>
<dbReference type="InterPro" id="IPR000048">
    <property type="entry name" value="IQ_motif_EF-hand-BS"/>
</dbReference>
<evidence type="ECO:0000256" key="2">
    <source>
        <dbReference type="ARBA" id="ARBA00024341"/>
    </source>
</evidence>
<name>A0ABD0VMS1_DENTH</name>
<dbReference type="PANTHER" id="PTHR32295:SF10">
    <property type="entry name" value="PROTEIN IQ-DOMAIN 25"/>
    <property type="match status" value="1"/>
</dbReference>
<proteinExistence type="inferred from homology"/>
<evidence type="ECO:0000256" key="3">
    <source>
        <dbReference type="ARBA" id="ARBA00024378"/>
    </source>
</evidence>
<dbReference type="EMBL" id="JANQDX010000005">
    <property type="protein sequence ID" value="KAL0923937.1"/>
    <property type="molecule type" value="Genomic_DNA"/>
</dbReference>